<dbReference type="AlphaFoldDB" id="A0A937X5U9"/>
<accession>A0A937X5U9</accession>
<comment type="caution">
    <text evidence="2">The sequence shown here is derived from an EMBL/GenBank/DDBJ whole genome shotgun (WGS) entry which is preliminary data.</text>
</comment>
<dbReference type="Proteomes" id="UP000703893">
    <property type="component" value="Unassembled WGS sequence"/>
</dbReference>
<gene>
    <name evidence="2" type="ORF">FJZ00_09275</name>
</gene>
<evidence type="ECO:0000313" key="3">
    <source>
        <dbReference type="Proteomes" id="UP000703893"/>
    </source>
</evidence>
<evidence type="ECO:0000256" key="1">
    <source>
        <dbReference type="SAM" id="MobiDB-lite"/>
    </source>
</evidence>
<name>A0A937X5U9_9BACT</name>
<sequence length="69" mass="7671">MDGIDGIDRPRVGRPPLDPEQIRKQVSVRLAPDVYEALKANAENGFGQELDKILREHYGIAGVDEAQEI</sequence>
<protein>
    <submittedName>
        <fullName evidence="2">Uncharacterized protein</fullName>
    </submittedName>
</protein>
<feature type="compositionally biased region" description="Basic and acidic residues" evidence="1">
    <location>
        <begin position="1"/>
        <end position="11"/>
    </location>
</feature>
<dbReference type="EMBL" id="VGJX01000534">
    <property type="protein sequence ID" value="MBM3275332.1"/>
    <property type="molecule type" value="Genomic_DNA"/>
</dbReference>
<reference evidence="2 3" key="1">
    <citation type="submission" date="2019-03" db="EMBL/GenBank/DDBJ databases">
        <title>Lake Tanganyika Metagenome-Assembled Genomes (MAGs).</title>
        <authorList>
            <person name="Tran P."/>
        </authorList>
    </citation>
    <scope>NUCLEOTIDE SEQUENCE [LARGE SCALE GENOMIC DNA]</scope>
    <source>
        <strain evidence="2">K_DeepCast_65m_m2_236</strain>
    </source>
</reference>
<feature type="region of interest" description="Disordered" evidence="1">
    <location>
        <begin position="1"/>
        <end position="20"/>
    </location>
</feature>
<evidence type="ECO:0000313" key="2">
    <source>
        <dbReference type="EMBL" id="MBM3275332.1"/>
    </source>
</evidence>
<organism evidence="2 3">
    <name type="scientific">Candidatus Tanganyikabacteria bacterium</name>
    <dbReference type="NCBI Taxonomy" id="2961651"/>
    <lineage>
        <taxon>Bacteria</taxon>
        <taxon>Bacillati</taxon>
        <taxon>Candidatus Sericytochromatia</taxon>
        <taxon>Candidatus Tanganyikabacteria</taxon>
    </lineage>
</organism>
<proteinExistence type="predicted"/>